<dbReference type="SUPFAM" id="SSF54695">
    <property type="entry name" value="POZ domain"/>
    <property type="match status" value="1"/>
</dbReference>
<name>A0A915A6Y8_PARUN</name>
<dbReference type="AlphaFoldDB" id="A0A915A6Y8"/>
<dbReference type="InterPro" id="IPR011705">
    <property type="entry name" value="BACK"/>
</dbReference>
<evidence type="ECO:0000259" key="2">
    <source>
        <dbReference type="Pfam" id="PF00651"/>
    </source>
</evidence>
<sequence>MKSGRQQHPDDRSSSVNSRDSFRHLSSPLSIEEIIWRVPGPNRRIHIQDDIQQHLSEVGELLSRDNTHLHDMMVLRLGETTIPTHSGAVLAHSALIYYRMNENKNQTWPIEIDLSDLKSRNLTVEGLQIAITFMSTGSVSVEEGSLPHALVAANLLEVEPLLKLMCEQMANLVSKSARSACVMLEIAVQSLPRHSHYRSTVVDAVAQLFATVQRDPLFLKLLPESVHAIFASPVFSLQEDLHALMCLIRWFKANPQHIYAAPLLLDTLKFNHITSEERNECLRIANGVKGLRSMLECAFIDRNWQTTLQTERLVLLSDSLRSEVSLSPLSR</sequence>
<accession>A0A915A6Y8</accession>
<dbReference type="PANTHER" id="PTHR45632">
    <property type="entry name" value="LD33804P"/>
    <property type="match status" value="1"/>
</dbReference>
<dbReference type="WBParaSite" id="PgR002_g132_t01">
    <property type="protein sequence ID" value="PgR002_g132_t01"/>
    <property type="gene ID" value="PgR002_g132"/>
</dbReference>
<keyword evidence="4" id="KW-1185">Reference proteome</keyword>
<dbReference type="Pfam" id="PF07707">
    <property type="entry name" value="BACK"/>
    <property type="match status" value="1"/>
</dbReference>
<evidence type="ECO:0000313" key="4">
    <source>
        <dbReference type="Proteomes" id="UP000887569"/>
    </source>
</evidence>
<evidence type="ECO:0000313" key="5">
    <source>
        <dbReference type="WBParaSite" id="PgR002_g132_t01"/>
    </source>
</evidence>
<feature type="domain" description="BTB" evidence="2">
    <location>
        <begin position="64"/>
        <end position="169"/>
    </location>
</feature>
<evidence type="ECO:0000256" key="1">
    <source>
        <dbReference type="SAM" id="MobiDB-lite"/>
    </source>
</evidence>
<organism evidence="4 5">
    <name type="scientific">Parascaris univalens</name>
    <name type="common">Nematode worm</name>
    <dbReference type="NCBI Taxonomy" id="6257"/>
    <lineage>
        <taxon>Eukaryota</taxon>
        <taxon>Metazoa</taxon>
        <taxon>Ecdysozoa</taxon>
        <taxon>Nematoda</taxon>
        <taxon>Chromadorea</taxon>
        <taxon>Rhabditida</taxon>
        <taxon>Spirurina</taxon>
        <taxon>Ascaridomorpha</taxon>
        <taxon>Ascaridoidea</taxon>
        <taxon>Ascarididae</taxon>
        <taxon>Parascaris</taxon>
    </lineage>
</organism>
<protein>
    <submittedName>
        <fullName evidence="5">BTB domain-containing protein</fullName>
    </submittedName>
</protein>
<dbReference type="Pfam" id="PF00651">
    <property type="entry name" value="BTB"/>
    <property type="match status" value="1"/>
</dbReference>
<evidence type="ECO:0000259" key="3">
    <source>
        <dbReference type="Pfam" id="PF07707"/>
    </source>
</evidence>
<feature type="domain" description="BACK" evidence="3">
    <location>
        <begin position="201"/>
        <end position="277"/>
    </location>
</feature>
<dbReference type="InterPro" id="IPR011333">
    <property type="entry name" value="SKP1/BTB/POZ_sf"/>
</dbReference>
<proteinExistence type="predicted"/>
<reference evidence="5" key="1">
    <citation type="submission" date="2022-11" db="UniProtKB">
        <authorList>
            <consortium name="WormBaseParasite"/>
        </authorList>
    </citation>
    <scope>IDENTIFICATION</scope>
</reference>
<dbReference type="Proteomes" id="UP000887569">
    <property type="component" value="Unplaced"/>
</dbReference>
<dbReference type="Gene3D" id="3.30.710.10">
    <property type="entry name" value="Potassium Channel Kv1.1, Chain A"/>
    <property type="match status" value="1"/>
</dbReference>
<dbReference type="InterPro" id="IPR000210">
    <property type="entry name" value="BTB/POZ_dom"/>
</dbReference>
<feature type="region of interest" description="Disordered" evidence="1">
    <location>
        <begin position="1"/>
        <end position="22"/>
    </location>
</feature>